<evidence type="ECO:0000256" key="4">
    <source>
        <dbReference type="ARBA" id="ARBA00022960"/>
    </source>
</evidence>
<feature type="transmembrane region" description="Helical" evidence="9">
    <location>
        <begin position="244"/>
        <end position="260"/>
    </location>
</feature>
<evidence type="ECO:0000256" key="5">
    <source>
        <dbReference type="ARBA" id="ARBA00022989"/>
    </source>
</evidence>
<dbReference type="HOGENOM" id="CLU_029243_3_1_11"/>
<dbReference type="GO" id="GO:0051301">
    <property type="term" value="P:cell division"/>
    <property type="evidence" value="ECO:0007669"/>
    <property type="project" value="InterPro"/>
</dbReference>
<dbReference type="RefSeq" id="WP_011718861.1">
    <property type="nucleotide sequence ID" value="NC_008578.1"/>
</dbReference>
<keyword evidence="5 9" id="KW-1133">Transmembrane helix</keyword>
<dbReference type="OrthoDB" id="9812661at2"/>
<accession>A0LQT7</accession>
<dbReference type="eggNOG" id="COG0772">
    <property type="taxonomic scope" value="Bacteria"/>
</dbReference>
<dbReference type="GO" id="GO:0015648">
    <property type="term" value="F:lipid-linked peptidoglycan transporter activity"/>
    <property type="evidence" value="ECO:0007669"/>
    <property type="project" value="TreeGrafter"/>
</dbReference>
<comment type="subcellular location">
    <subcellularLocation>
        <location evidence="1">Membrane</location>
        <topology evidence="1">Multi-pass membrane protein</topology>
    </subcellularLocation>
</comment>
<reference evidence="10 11" key="1">
    <citation type="journal article" date="2009" name="Genome Res.">
        <title>Complete genome of the cellulolytic thermophile Acidothermus cellulolyticus 11B provides insights into its ecophysiological and evolutionary adaptations.</title>
        <authorList>
            <person name="Barabote R.D."/>
            <person name="Xie G."/>
            <person name="Leu D.H."/>
            <person name="Normand P."/>
            <person name="Necsulea A."/>
            <person name="Daubin V."/>
            <person name="Medigue C."/>
            <person name="Adney W.S."/>
            <person name="Xu X.C."/>
            <person name="Lapidus A."/>
            <person name="Parales R.E."/>
            <person name="Detter C."/>
            <person name="Pujic P."/>
            <person name="Bruce D."/>
            <person name="Lavire C."/>
            <person name="Challacombe J.F."/>
            <person name="Brettin T.S."/>
            <person name="Berry A.M."/>
        </authorList>
    </citation>
    <scope>NUCLEOTIDE SEQUENCE [LARGE SCALE GENOMIC DNA]</scope>
    <source>
        <strain evidence="11">ATCC 43068 / DSM 8971 / 11B</strain>
    </source>
</reference>
<keyword evidence="3 9" id="KW-0812">Transmembrane</keyword>
<evidence type="ECO:0000313" key="10">
    <source>
        <dbReference type="EMBL" id="ABK51797.1"/>
    </source>
</evidence>
<dbReference type="EC" id="2.4.99.28" evidence="7"/>
<dbReference type="EMBL" id="CP000481">
    <property type="protein sequence ID" value="ABK51797.1"/>
    <property type="molecule type" value="Genomic_DNA"/>
</dbReference>
<proteinExistence type="predicted"/>
<gene>
    <name evidence="10" type="ordered locus">Acel_0021</name>
</gene>
<keyword evidence="6 9" id="KW-0472">Membrane</keyword>
<evidence type="ECO:0000256" key="9">
    <source>
        <dbReference type="SAM" id="Phobius"/>
    </source>
</evidence>
<dbReference type="Pfam" id="PF01098">
    <property type="entry name" value="FTSW_RODA_SPOVE"/>
    <property type="match status" value="1"/>
</dbReference>
<dbReference type="GO" id="GO:0032153">
    <property type="term" value="C:cell division site"/>
    <property type="evidence" value="ECO:0007669"/>
    <property type="project" value="TreeGrafter"/>
</dbReference>
<dbReference type="GO" id="GO:0008360">
    <property type="term" value="P:regulation of cell shape"/>
    <property type="evidence" value="ECO:0007669"/>
    <property type="project" value="UniProtKB-KW"/>
</dbReference>
<dbReference type="InterPro" id="IPR001182">
    <property type="entry name" value="FtsW/RodA"/>
</dbReference>
<dbReference type="STRING" id="351607.Acel_0021"/>
<dbReference type="InParanoid" id="A0LQT7"/>
<evidence type="ECO:0000256" key="8">
    <source>
        <dbReference type="ARBA" id="ARBA00049902"/>
    </source>
</evidence>
<comment type="pathway">
    <text evidence="2">Cell wall biogenesis; peptidoglycan biosynthesis.</text>
</comment>
<dbReference type="KEGG" id="ace:Acel_0021"/>
<dbReference type="Proteomes" id="UP000008221">
    <property type="component" value="Chromosome"/>
</dbReference>
<feature type="transmembrane region" description="Helical" evidence="9">
    <location>
        <begin position="180"/>
        <end position="201"/>
    </location>
</feature>
<feature type="transmembrane region" description="Helical" evidence="9">
    <location>
        <begin position="417"/>
        <end position="436"/>
    </location>
</feature>
<feature type="transmembrane region" description="Helical" evidence="9">
    <location>
        <begin position="342"/>
        <end position="364"/>
    </location>
</feature>
<name>A0LQT7_ACIC1</name>
<feature type="transmembrane region" description="Helical" evidence="9">
    <location>
        <begin position="112"/>
        <end position="133"/>
    </location>
</feature>
<dbReference type="PANTHER" id="PTHR30474:SF3">
    <property type="entry name" value="PEPTIDOGLYCAN GLYCOSYLTRANSFERASE RODA"/>
    <property type="match status" value="1"/>
</dbReference>
<evidence type="ECO:0000256" key="1">
    <source>
        <dbReference type="ARBA" id="ARBA00004141"/>
    </source>
</evidence>
<protein>
    <recommendedName>
        <fullName evidence="7">peptidoglycan glycosyltransferase</fullName>
        <ecNumber evidence="7">2.4.99.28</ecNumber>
    </recommendedName>
</protein>
<evidence type="ECO:0000256" key="3">
    <source>
        <dbReference type="ARBA" id="ARBA00022692"/>
    </source>
</evidence>
<feature type="transmembrane region" description="Helical" evidence="9">
    <location>
        <begin position="21"/>
        <end position="41"/>
    </location>
</feature>
<dbReference type="AlphaFoldDB" id="A0LQT7"/>
<dbReference type="GO" id="GO:0008955">
    <property type="term" value="F:peptidoglycan glycosyltransferase activity"/>
    <property type="evidence" value="ECO:0007669"/>
    <property type="project" value="UniProtKB-EC"/>
</dbReference>
<evidence type="ECO:0000256" key="6">
    <source>
        <dbReference type="ARBA" id="ARBA00023136"/>
    </source>
</evidence>
<feature type="transmembrane region" description="Helical" evidence="9">
    <location>
        <begin position="53"/>
        <end position="71"/>
    </location>
</feature>
<dbReference type="InterPro" id="IPR018365">
    <property type="entry name" value="Cell_cycle_FtsW-rel_CS"/>
</dbReference>
<feature type="transmembrane region" description="Helical" evidence="9">
    <location>
        <begin position="384"/>
        <end position="405"/>
    </location>
</feature>
<dbReference type="PROSITE" id="PS00428">
    <property type="entry name" value="FTSW_RODA_SPOVE"/>
    <property type="match status" value="1"/>
</dbReference>
<keyword evidence="11" id="KW-1185">Reference proteome</keyword>
<feature type="transmembrane region" description="Helical" evidence="9">
    <location>
        <begin position="80"/>
        <end position="100"/>
    </location>
</feature>
<evidence type="ECO:0000256" key="2">
    <source>
        <dbReference type="ARBA" id="ARBA00004752"/>
    </source>
</evidence>
<sequence length="459" mass="49707">MTATTEVLRILRPRRPRTRRGVELAMLLLAVIIPLAAYTIVGLTRSRHVPADVLTYGLGLGAVLVVAHLAVRKFARYADPLLLPCAALLNGLGLVLIHRLDLAGPKTQRSDATLQLIWSAVGIALFIAVLALIRDHRRLQRYMYTSMLMGLLLLAAPSLLPARFSEINGARNWIRFAGFSIQPGEFAKILLVIFVAGFLVAKRDALALASRRFLGLNLPRGRDLGPVLVAWLVSVGLLVRGRDIGMSMLFFGFFVIMLYIATERFSWVVIGALLFAAGTFGAYHLFGHVRERFEIWLHPFRYAQTTGYQLVQALYGFANGGLLGTGLANGRPDLVPFAKSDFIIATIGEELGLTGLTAILLLYVVIVSRGMRAALSVRDAFGKLLAAGLSVSLALQVFVVVGGVTRLIPLTGITTPFLSYGGSSLVSNWAVIALLLKISDAARRPAPTRIDDATVVVGS</sequence>
<dbReference type="GO" id="GO:0005886">
    <property type="term" value="C:plasma membrane"/>
    <property type="evidence" value="ECO:0007669"/>
    <property type="project" value="TreeGrafter"/>
</dbReference>
<keyword evidence="4" id="KW-0133">Cell shape</keyword>
<organism evidence="10 11">
    <name type="scientific">Acidothermus cellulolyticus (strain ATCC 43068 / DSM 8971 / 11B)</name>
    <dbReference type="NCBI Taxonomy" id="351607"/>
    <lineage>
        <taxon>Bacteria</taxon>
        <taxon>Bacillati</taxon>
        <taxon>Actinomycetota</taxon>
        <taxon>Actinomycetes</taxon>
        <taxon>Acidothermales</taxon>
        <taxon>Acidothermaceae</taxon>
        <taxon>Acidothermus</taxon>
    </lineage>
</organism>
<feature type="transmembrane region" description="Helical" evidence="9">
    <location>
        <begin position="142"/>
        <end position="160"/>
    </location>
</feature>
<comment type="catalytic activity">
    <reaction evidence="8">
        <text>[GlcNAc-(1-&gt;4)-Mur2Ac(oyl-L-Ala-gamma-D-Glu-L-Lys-D-Ala-D-Ala)](n)-di-trans,octa-cis-undecaprenyl diphosphate + beta-D-GlcNAc-(1-&gt;4)-Mur2Ac(oyl-L-Ala-gamma-D-Glu-L-Lys-D-Ala-D-Ala)-di-trans,octa-cis-undecaprenyl diphosphate = [GlcNAc-(1-&gt;4)-Mur2Ac(oyl-L-Ala-gamma-D-Glu-L-Lys-D-Ala-D-Ala)](n+1)-di-trans,octa-cis-undecaprenyl diphosphate + di-trans,octa-cis-undecaprenyl diphosphate + H(+)</text>
        <dbReference type="Rhea" id="RHEA:23708"/>
        <dbReference type="Rhea" id="RHEA-COMP:9602"/>
        <dbReference type="Rhea" id="RHEA-COMP:9603"/>
        <dbReference type="ChEBI" id="CHEBI:15378"/>
        <dbReference type="ChEBI" id="CHEBI:58405"/>
        <dbReference type="ChEBI" id="CHEBI:60033"/>
        <dbReference type="ChEBI" id="CHEBI:78435"/>
        <dbReference type="EC" id="2.4.99.28"/>
    </reaction>
</comment>
<evidence type="ECO:0000313" key="11">
    <source>
        <dbReference type="Proteomes" id="UP000008221"/>
    </source>
</evidence>
<feature type="transmembrane region" description="Helical" evidence="9">
    <location>
        <begin position="267"/>
        <end position="286"/>
    </location>
</feature>
<evidence type="ECO:0000256" key="7">
    <source>
        <dbReference type="ARBA" id="ARBA00044770"/>
    </source>
</evidence>
<dbReference type="PANTHER" id="PTHR30474">
    <property type="entry name" value="CELL CYCLE PROTEIN"/>
    <property type="match status" value="1"/>
</dbReference>
<dbReference type="FunCoup" id="A0LQT7">
    <property type="interactions" value="1"/>
</dbReference>